<evidence type="ECO:0000313" key="2">
    <source>
        <dbReference type="Proteomes" id="UP000321183"/>
    </source>
</evidence>
<dbReference type="Proteomes" id="UP000321183">
    <property type="component" value="Chromosome"/>
</dbReference>
<evidence type="ECO:0000313" key="1">
    <source>
        <dbReference type="EMBL" id="BBJ31225.1"/>
    </source>
</evidence>
<protein>
    <submittedName>
        <fullName evidence="1">Uncharacterized protein</fullName>
    </submittedName>
</protein>
<dbReference type="EMBL" id="AP019563">
    <property type="protein sequence ID" value="BBJ31225.1"/>
    <property type="molecule type" value="Genomic_DNA"/>
</dbReference>
<accession>A0A510G958</accession>
<organism evidence="1 2">
    <name type="scientific">Rickettsia asiatica</name>
    <dbReference type="NCBI Taxonomy" id="238800"/>
    <lineage>
        <taxon>Bacteria</taxon>
        <taxon>Pseudomonadati</taxon>
        <taxon>Pseudomonadota</taxon>
        <taxon>Alphaproteobacteria</taxon>
        <taxon>Rickettsiales</taxon>
        <taxon>Rickettsiaceae</taxon>
        <taxon>Rickettsieae</taxon>
        <taxon>Rickettsia</taxon>
        <taxon>spotted fever group</taxon>
    </lineage>
</organism>
<dbReference type="KEGG" id="ras:RAS_03340"/>
<dbReference type="AlphaFoldDB" id="A0A510G958"/>
<proteinExistence type="predicted"/>
<name>A0A510G958_9RICK</name>
<reference evidence="1 2" key="1">
    <citation type="submission" date="2019-04" db="EMBL/GenBank/DDBJ databases">
        <title>Draft genome sequence of Rickettsia asiatica Maytaro1284.</title>
        <authorList>
            <person name="Thu M."/>
            <person name="Qiu Y."/>
            <person name="Nakao R."/>
        </authorList>
    </citation>
    <scope>NUCLEOTIDE SEQUENCE [LARGE SCALE GENOMIC DNA]</scope>
    <source>
        <strain evidence="1 2">Maytaro1284</strain>
    </source>
</reference>
<sequence>MPENTAIRNGASVENLGASGSPVVGGDTLTFGSSSDICNNLVNETINANGVRVIIDNPIVNLNLVEIRNVSTSHTNPISFSNDETRVSVRAEPQVITEVKNYNTISLSNEKKIVWDGAEILWIYDTKSNDIDAILIKDIRFSFKDIKFKFCCSKNNFDYNHFDHNDNEGEGFRILIGDSHHSLIEVC</sequence>
<keyword evidence="2" id="KW-1185">Reference proteome</keyword>
<dbReference type="RefSeq" id="WP_147141771.1">
    <property type="nucleotide sequence ID" value="NZ_AP019563.1"/>
</dbReference>
<gene>
    <name evidence="1" type="ORF">RAS_03340</name>
</gene>